<evidence type="ECO:0000256" key="2">
    <source>
        <dbReference type="ARBA" id="ARBA00022448"/>
    </source>
</evidence>
<accession>A0A923T5X1</accession>
<proteinExistence type="predicted"/>
<evidence type="ECO:0000256" key="6">
    <source>
        <dbReference type="ARBA" id="ARBA00023136"/>
    </source>
</evidence>
<dbReference type="Pfam" id="PF03825">
    <property type="entry name" value="Nuc_H_symport"/>
    <property type="match status" value="1"/>
</dbReference>
<name>A0A923T5X1_9BACT</name>
<reference evidence="9" key="1">
    <citation type="submission" date="2020-08" db="EMBL/GenBank/DDBJ databases">
        <title>Lewinella bacteria from marine environments.</title>
        <authorList>
            <person name="Zhong Y."/>
        </authorList>
    </citation>
    <scope>NUCLEOTIDE SEQUENCE</scope>
    <source>
        <strain evidence="9">KCTC 42187</strain>
    </source>
</reference>
<dbReference type="GO" id="GO:0015213">
    <property type="term" value="F:uridine transmembrane transporter activity"/>
    <property type="evidence" value="ECO:0007669"/>
    <property type="project" value="TreeGrafter"/>
</dbReference>
<keyword evidence="3" id="KW-1003">Cell membrane</keyword>
<sequence>MSLKFRLSALNFLQNITFASTLICLGNYLLQTLHFSGREVGMVYATMAVAATLTPPIIGWLADYRFSVNRLLLLLNLLCASFLGAAYFATEFWVVYVLVLGFYLCFMPTFSLVASLCFHQLPDAARQYPRVRVWGTVSFMLVGLALSLFGWEASALTFLIGCGGALASAWLSTQLPAVPPQPGFNLAMLRGDEVRSLWQDRGLIVLLLAILLSTLPSSFYYSFLNPFLNEVGWKAAAAKMSLGQLCEIAVVLATPFMLRRVRFRRVVFWGLLVWGLRYVAFSVGRPGHFEWLLYAGIAVQGFAFAWIVIAAQIYVNNRVPGNLRSTAQGLVVFANQGLGAFFGAWIAGEVVLANTLPGGGHDWSSIWVVPAVAGVLSALLFWYFFPRAGRLEG</sequence>
<feature type="transmembrane region" description="Helical" evidence="7">
    <location>
        <begin position="42"/>
        <end position="62"/>
    </location>
</feature>
<dbReference type="Proteomes" id="UP000650081">
    <property type="component" value="Unassembled WGS sequence"/>
</dbReference>
<dbReference type="SUPFAM" id="SSF103473">
    <property type="entry name" value="MFS general substrate transporter"/>
    <property type="match status" value="1"/>
</dbReference>
<keyword evidence="10" id="KW-1185">Reference proteome</keyword>
<feature type="transmembrane region" description="Helical" evidence="7">
    <location>
        <begin position="131"/>
        <end position="149"/>
    </location>
</feature>
<dbReference type="Gene3D" id="1.20.1250.20">
    <property type="entry name" value="MFS general substrate transporter like domains"/>
    <property type="match status" value="2"/>
</dbReference>
<dbReference type="EMBL" id="JACSIT010000037">
    <property type="protein sequence ID" value="MBC6992785.1"/>
    <property type="molecule type" value="Genomic_DNA"/>
</dbReference>
<dbReference type="GO" id="GO:0005886">
    <property type="term" value="C:plasma membrane"/>
    <property type="evidence" value="ECO:0007669"/>
    <property type="project" value="UniProtKB-SubCell"/>
</dbReference>
<comment type="caution">
    <text evidence="9">The sequence shown here is derived from an EMBL/GenBank/DDBJ whole genome shotgun (WGS) entry which is preliminary data.</text>
</comment>
<evidence type="ECO:0000256" key="4">
    <source>
        <dbReference type="ARBA" id="ARBA00022692"/>
    </source>
</evidence>
<feature type="transmembrane region" description="Helical" evidence="7">
    <location>
        <begin position="203"/>
        <end position="223"/>
    </location>
</feature>
<dbReference type="GO" id="GO:0015212">
    <property type="term" value="F:cytidine transmembrane transporter activity"/>
    <property type="evidence" value="ECO:0007669"/>
    <property type="project" value="TreeGrafter"/>
</dbReference>
<organism evidence="9 10">
    <name type="scientific">Neolewinella lacunae</name>
    <dbReference type="NCBI Taxonomy" id="1517758"/>
    <lineage>
        <taxon>Bacteria</taxon>
        <taxon>Pseudomonadati</taxon>
        <taxon>Bacteroidota</taxon>
        <taxon>Saprospiria</taxon>
        <taxon>Saprospirales</taxon>
        <taxon>Lewinellaceae</taxon>
        <taxon>Neolewinella</taxon>
    </lineage>
</organism>
<evidence type="ECO:0000256" key="3">
    <source>
        <dbReference type="ARBA" id="ARBA00022475"/>
    </source>
</evidence>
<feature type="transmembrane region" description="Helical" evidence="7">
    <location>
        <begin position="95"/>
        <end position="119"/>
    </location>
</feature>
<dbReference type="InterPro" id="IPR020846">
    <property type="entry name" value="MFS_dom"/>
</dbReference>
<dbReference type="PANTHER" id="PTHR23522">
    <property type="entry name" value="BLL5896 PROTEIN"/>
    <property type="match status" value="1"/>
</dbReference>
<feature type="domain" description="Major facilitator superfamily (MFS) profile" evidence="8">
    <location>
        <begin position="138"/>
        <end position="393"/>
    </location>
</feature>
<comment type="subcellular location">
    <subcellularLocation>
        <location evidence="1">Cell membrane</location>
        <topology evidence="1">Multi-pass membrane protein</topology>
    </subcellularLocation>
</comment>
<keyword evidence="2" id="KW-0813">Transport</keyword>
<dbReference type="AlphaFoldDB" id="A0A923T5X1"/>
<evidence type="ECO:0000256" key="7">
    <source>
        <dbReference type="SAM" id="Phobius"/>
    </source>
</evidence>
<dbReference type="RefSeq" id="WP_187464918.1">
    <property type="nucleotide sequence ID" value="NZ_JACSIT010000037.1"/>
</dbReference>
<dbReference type="PROSITE" id="PS50850">
    <property type="entry name" value="MFS"/>
    <property type="match status" value="1"/>
</dbReference>
<dbReference type="InterPro" id="IPR004740">
    <property type="entry name" value="Nuc_H_symport"/>
</dbReference>
<feature type="transmembrane region" description="Helical" evidence="7">
    <location>
        <begin position="71"/>
        <end position="89"/>
    </location>
</feature>
<feature type="transmembrane region" description="Helical" evidence="7">
    <location>
        <begin position="291"/>
        <end position="315"/>
    </location>
</feature>
<evidence type="ECO:0000259" key="8">
    <source>
        <dbReference type="PROSITE" id="PS50850"/>
    </source>
</evidence>
<feature type="transmembrane region" description="Helical" evidence="7">
    <location>
        <begin position="12"/>
        <end position="30"/>
    </location>
</feature>
<feature type="transmembrane region" description="Helical" evidence="7">
    <location>
        <begin position="327"/>
        <end position="346"/>
    </location>
</feature>
<evidence type="ECO:0000313" key="10">
    <source>
        <dbReference type="Proteomes" id="UP000650081"/>
    </source>
</evidence>
<feature type="transmembrane region" description="Helical" evidence="7">
    <location>
        <begin position="266"/>
        <end position="285"/>
    </location>
</feature>
<keyword evidence="5 7" id="KW-1133">Transmembrane helix</keyword>
<evidence type="ECO:0000313" key="9">
    <source>
        <dbReference type="EMBL" id="MBC6992785.1"/>
    </source>
</evidence>
<feature type="transmembrane region" description="Helical" evidence="7">
    <location>
        <begin position="366"/>
        <end position="385"/>
    </location>
</feature>
<keyword evidence="4 7" id="KW-0812">Transmembrane</keyword>
<evidence type="ECO:0000256" key="1">
    <source>
        <dbReference type="ARBA" id="ARBA00004651"/>
    </source>
</evidence>
<keyword evidence="6 7" id="KW-0472">Membrane</keyword>
<evidence type="ECO:0000256" key="5">
    <source>
        <dbReference type="ARBA" id="ARBA00022989"/>
    </source>
</evidence>
<dbReference type="InterPro" id="IPR036259">
    <property type="entry name" value="MFS_trans_sf"/>
</dbReference>
<protein>
    <submittedName>
        <fullName evidence="9">MFS transporter</fullName>
    </submittedName>
</protein>
<dbReference type="PANTHER" id="PTHR23522:SF4">
    <property type="entry name" value="NUCLEOSIDE PERMEASE NUPG-RELATED"/>
    <property type="match status" value="1"/>
</dbReference>
<gene>
    <name evidence="9" type="ORF">H9S92_01300</name>
</gene>